<reference evidence="2" key="2">
    <citation type="journal article" date="2023" name="BMC Genomics">
        <title>Pest status, molecular evolution, and epigenetic factors derived from the genome assembly of Frankliniella fusca, a thysanopteran phytovirus vector.</title>
        <authorList>
            <person name="Catto M.A."/>
            <person name="Labadie P.E."/>
            <person name="Jacobson A.L."/>
            <person name="Kennedy G.G."/>
            <person name="Srinivasan R."/>
            <person name="Hunt B.G."/>
        </authorList>
    </citation>
    <scope>NUCLEOTIDE SEQUENCE</scope>
    <source>
        <strain evidence="2">PL_HMW_Pooled</strain>
    </source>
</reference>
<name>A0AAE1HC97_9NEOP</name>
<reference evidence="2" key="1">
    <citation type="submission" date="2021-07" db="EMBL/GenBank/DDBJ databases">
        <authorList>
            <person name="Catto M.A."/>
            <person name="Jacobson A."/>
            <person name="Kennedy G."/>
            <person name="Labadie P."/>
            <person name="Hunt B.G."/>
            <person name="Srinivasan R."/>
        </authorList>
    </citation>
    <scope>NUCLEOTIDE SEQUENCE</scope>
    <source>
        <strain evidence="2">PL_HMW_Pooled</strain>
        <tissue evidence="2">Head</tissue>
    </source>
</reference>
<feature type="region of interest" description="Disordered" evidence="1">
    <location>
        <begin position="67"/>
        <end position="90"/>
    </location>
</feature>
<dbReference type="EMBL" id="JAHWGI010000947">
    <property type="protein sequence ID" value="KAK3918504.1"/>
    <property type="molecule type" value="Genomic_DNA"/>
</dbReference>
<accession>A0AAE1HC97</accession>
<comment type="caution">
    <text evidence="2">The sequence shown here is derived from an EMBL/GenBank/DDBJ whole genome shotgun (WGS) entry which is preliminary data.</text>
</comment>
<proteinExistence type="predicted"/>
<dbReference type="Proteomes" id="UP001219518">
    <property type="component" value="Unassembled WGS sequence"/>
</dbReference>
<protein>
    <submittedName>
        <fullName evidence="2">Protein TIC 214</fullName>
    </submittedName>
</protein>
<evidence type="ECO:0000313" key="2">
    <source>
        <dbReference type="EMBL" id="KAK3918504.1"/>
    </source>
</evidence>
<gene>
    <name evidence="2" type="ORF">KUF71_026362</name>
</gene>
<organism evidence="2 3">
    <name type="scientific">Frankliniella fusca</name>
    <dbReference type="NCBI Taxonomy" id="407009"/>
    <lineage>
        <taxon>Eukaryota</taxon>
        <taxon>Metazoa</taxon>
        <taxon>Ecdysozoa</taxon>
        <taxon>Arthropoda</taxon>
        <taxon>Hexapoda</taxon>
        <taxon>Insecta</taxon>
        <taxon>Pterygota</taxon>
        <taxon>Neoptera</taxon>
        <taxon>Paraneoptera</taxon>
        <taxon>Thysanoptera</taxon>
        <taxon>Terebrantia</taxon>
        <taxon>Thripoidea</taxon>
        <taxon>Thripidae</taxon>
        <taxon>Frankliniella</taxon>
    </lineage>
</organism>
<evidence type="ECO:0000256" key="1">
    <source>
        <dbReference type="SAM" id="MobiDB-lite"/>
    </source>
</evidence>
<sequence length="231" mass="25969">MVLCLVYYKIYTENEQSSGVAMEIKALRMSNILKRVASVMMKDQDCEASSSKLLKLDGINENVASSSEVRKSQCDVPSGKSTNESSVVPSVQDVNGKEEDDDLFQDLNEPTERIISKVSEMKIGEVYQLVDIYSLKIEDRLAVVGGFKLDDEPVMYVWMPASLVRNYDAKKVSDLKEKISNGKKGYAVYNGRGCLFPSVRSTPGKVWEQTLLLIEWSRSEVSKEDFTEYGE</sequence>
<dbReference type="AlphaFoldDB" id="A0AAE1HC97"/>
<keyword evidence="3" id="KW-1185">Reference proteome</keyword>
<feature type="compositionally biased region" description="Polar residues" evidence="1">
    <location>
        <begin position="79"/>
        <end position="90"/>
    </location>
</feature>
<evidence type="ECO:0000313" key="3">
    <source>
        <dbReference type="Proteomes" id="UP001219518"/>
    </source>
</evidence>